<reference evidence="1 2" key="1">
    <citation type="submission" date="2009-12" db="EMBL/GenBank/DDBJ databases">
        <title>The draft genome of Batrachochytrium dendrobatidis.</title>
        <authorList>
            <consortium name="US DOE Joint Genome Institute (JGI-PGF)"/>
            <person name="Kuo A."/>
            <person name="Salamov A."/>
            <person name="Schmutz J."/>
            <person name="Lucas S."/>
            <person name="Pitluck S."/>
            <person name="Rosenblum E."/>
            <person name="Stajich J."/>
            <person name="Eisen M."/>
            <person name="Grigoriev I.V."/>
        </authorList>
    </citation>
    <scope>NUCLEOTIDE SEQUENCE [LARGE SCALE GENOMIC DNA]</scope>
    <source>
        <strain evidence="2">JAM81 / FGSC 10211</strain>
    </source>
</reference>
<gene>
    <name evidence="1" type="ORF">BATDEDRAFT_30076</name>
</gene>
<sequence>MPKLIRGLEWPDMHMERYAHLSRCSISSICNLYFANPCGGSISQTSILWSNGGQTHSIGIYHHQHLILHWNNLGFLSSSLFVMAVMDWAQLSQDLLN</sequence>
<dbReference type="GeneID" id="18239938"/>
<dbReference type="EMBL" id="GL882884">
    <property type="protein sequence ID" value="EGF80491.1"/>
    <property type="molecule type" value="Genomic_DNA"/>
</dbReference>
<dbReference type="RefSeq" id="XP_006679078.1">
    <property type="nucleotide sequence ID" value="XM_006679015.1"/>
</dbReference>
<dbReference type="AlphaFoldDB" id="F4P2N3"/>
<protein>
    <submittedName>
        <fullName evidence="1">Uncharacterized protein</fullName>
    </submittedName>
</protein>
<dbReference type="Proteomes" id="UP000007241">
    <property type="component" value="Unassembled WGS sequence"/>
</dbReference>
<evidence type="ECO:0000313" key="1">
    <source>
        <dbReference type="EMBL" id="EGF80491.1"/>
    </source>
</evidence>
<dbReference type="HOGENOM" id="CLU_183169_0_0_1"/>
<evidence type="ECO:0000313" key="2">
    <source>
        <dbReference type="Proteomes" id="UP000007241"/>
    </source>
</evidence>
<dbReference type="InParanoid" id="F4P2N3"/>
<accession>F4P2N3</accession>
<name>F4P2N3_BATDJ</name>
<proteinExistence type="predicted"/>
<keyword evidence="2" id="KW-1185">Reference proteome</keyword>
<organism evidence="1 2">
    <name type="scientific">Batrachochytrium dendrobatidis (strain JAM81 / FGSC 10211)</name>
    <name type="common">Frog chytrid fungus</name>
    <dbReference type="NCBI Taxonomy" id="684364"/>
    <lineage>
        <taxon>Eukaryota</taxon>
        <taxon>Fungi</taxon>
        <taxon>Fungi incertae sedis</taxon>
        <taxon>Chytridiomycota</taxon>
        <taxon>Chytridiomycota incertae sedis</taxon>
        <taxon>Chytridiomycetes</taxon>
        <taxon>Rhizophydiales</taxon>
        <taxon>Rhizophydiales incertae sedis</taxon>
        <taxon>Batrachochytrium</taxon>
    </lineage>
</organism>